<organism evidence="6 7">
    <name type="scientific">Streptomyces liliiviolaceus</name>
    <dbReference type="NCBI Taxonomy" id="2823109"/>
    <lineage>
        <taxon>Bacteria</taxon>
        <taxon>Bacillati</taxon>
        <taxon>Actinomycetota</taxon>
        <taxon>Actinomycetes</taxon>
        <taxon>Kitasatosporales</taxon>
        <taxon>Streptomycetaceae</taxon>
        <taxon>Streptomyces</taxon>
    </lineage>
</organism>
<dbReference type="InterPro" id="IPR006059">
    <property type="entry name" value="SBP"/>
</dbReference>
<dbReference type="Proteomes" id="UP000677413">
    <property type="component" value="Unassembled WGS sequence"/>
</dbReference>
<dbReference type="Pfam" id="PF01547">
    <property type="entry name" value="SBP_bac_1"/>
    <property type="match status" value="1"/>
</dbReference>
<dbReference type="PANTHER" id="PTHR43649">
    <property type="entry name" value="ARABINOSE-BINDING PROTEIN-RELATED"/>
    <property type="match status" value="1"/>
</dbReference>
<keyword evidence="3" id="KW-0813">Transport</keyword>
<gene>
    <name evidence="6" type="ORF">J8N05_46065</name>
</gene>
<dbReference type="PROSITE" id="PS51257">
    <property type="entry name" value="PROKAR_LIPOPROTEIN"/>
    <property type="match status" value="1"/>
</dbReference>
<comment type="caution">
    <text evidence="6">The sequence shown here is derived from an EMBL/GenBank/DDBJ whole genome shotgun (WGS) entry which is preliminary data.</text>
</comment>
<comment type="subcellular location">
    <subcellularLocation>
        <location evidence="1">Cell envelope</location>
    </subcellularLocation>
</comment>
<feature type="chain" id="PRO_5038757798" evidence="5">
    <location>
        <begin position="27"/>
        <end position="420"/>
    </location>
</feature>
<proteinExistence type="inferred from homology"/>
<dbReference type="EMBL" id="JAGPYQ010000002">
    <property type="protein sequence ID" value="MBQ0855535.1"/>
    <property type="molecule type" value="Genomic_DNA"/>
</dbReference>
<keyword evidence="7" id="KW-1185">Reference proteome</keyword>
<dbReference type="GO" id="GO:0030313">
    <property type="term" value="C:cell envelope"/>
    <property type="evidence" value="ECO:0007669"/>
    <property type="project" value="UniProtKB-SubCell"/>
</dbReference>
<dbReference type="Gene3D" id="3.40.190.10">
    <property type="entry name" value="Periplasmic binding protein-like II"/>
    <property type="match status" value="2"/>
</dbReference>
<dbReference type="AlphaFoldDB" id="A0A941B9C9"/>
<keyword evidence="4 5" id="KW-0732">Signal</keyword>
<evidence type="ECO:0000256" key="2">
    <source>
        <dbReference type="ARBA" id="ARBA00008520"/>
    </source>
</evidence>
<dbReference type="PANTHER" id="PTHR43649:SF31">
    <property type="entry name" value="SN-GLYCEROL-3-PHOSPHATE-BINDING PERIPLASMIC PROTEIN UGPB"/>
    <property type="match status" value="1"/>
</dbReference>
<dbReference type="SUPFAM" id="SSF53850">
    <property type="entry name" value="Periplasmic binding protein-like II"/>
    <property type="match status" value="1"/>
</dbReference>
<protein>
    <submittedName>
        <fullName evidence="6">Extracellular solute-binding protein</fullName>
    </submittedName>
</protein>
<evidence type="ECO:0000256" key="4">
    <source>
        <dbReference type="ARBA" id="ARBA00022729"/>
    </source>
</evidence>
<feature type="signal peptide" evidence="5">
    <location>
        <begin position="1"/>
        <end position="26"/>
    </location>
</feature>
<dbReference type="InterPro" id="IPR050490">
    <property type="entry name" value="Bact_solute-bd_prot1"/>
</dbReference>
<name>A0A941B9C9_9ACTN</name>
<sequence length="420" mass="43672">MFKSSRRSRWIGALMAGACIAPMLTACGGGDSASGSGGNTIRFLGHTGLQASMDEVIKAFETAHPDIHVQTQYAPAGPTYGQTLITQIQGGNAPDVFYGNGGTGATESLIPLAKSGKLLDLSGQAWAADIPKAAEGMYKVDGKTYGLMMDESPQGILYKPAAFKSMGLSTPKTFSDVLALCKAARGKDKYGISLSGQSAGYAAEIVAASLVYSAEPQWNTKRNAGEVTFSGTSGWEETLERFRQMRKADCFQPGAESASTPQSFEPMTSGKALMTIVPSGALGAVAAGKPNDWAMVAFPGDTEAQTRVSVGYQDALGVSAATKKKTAALQFLDFVAGDGASTRAELSGTVSLAQAKAGDLPKTLQGFKQPYDKNLTIARPHDQWAGGGAMNALSTAVVAFMTGQSSAVDALKTVDKAWGQ</sequence>
<evidence type="ECO:0000313" key="6">
    <source>
        <dbReference type="EMBL" id="MBQ0855535.1"/>
    </source>
</evidence>
<evidence type="ECO:0000256" key="3">
    <source>
        <dbReference type="ARBA" id="ARBA00022448"/>
    </source>
</evidence>
<accession>A0A941B9C9</accession>
<evidence type="ECO:0000256" key="1">
    <source>
        <dbReference type="ARBA" id="ARBA00004196"/>
    </source>
</evidence>
<dbReference type="RefSeq" id="WP_210893955.1">
    <property type="nucleotide sequence ID" value="NZ_JAGPYQ010000002.1"/>
</dbReference>
<comment type="similarity">
    <text evidence="2">Belongs to the bacterial solute-binding protein 1 family.</text>
</comment>
<reference evidence="6 7" key="1">
    <citation type="submission" date="2021-04" db="EMBL/GenBank/DDBJ databases">
        <authorList>
            <person name="Tang X."/>
            <person name="Zhou X."/>
            <person name="Chen X."/>
            <person name="Cernava T."/>
            <person name="Zhang C."/>
        </authorList>
    </citation>
    <scope>NUCLEOTIDE SEQUENCE [LARGE SCALE GENOMIC DNA]</scope>
    <source>
        <strain evidence="6 7">BH-SS-21</strain>
    </source>
</reference>
<evidence type="ECO:0000256" key="5">
    <source>
        <dbReference type="SAM" id="SignalP"/>
    </source>
</evidence>
<evidence type="ECO:0000313" key="7">
    <source>
        <dbReference type="Proteomes" id="UP000677413"/>
    </source>
</evidence>